<dbReference type="InterPro" id="IPR001441">
    <property type="entry name" value="UPP_synth-like"/>
</dbReference>
<feature type="binding site" evidence="4">
    <location>
        <position position="20"/>
    </location>
    <ligand>
        <name>substrate</name>
    </ligand>
</feature>
<feature type="binding site" evidence="4">
    <location>
        <position position="66"/>
    </location>
    <ligand>
        <name>substrate</name>
    </ligand>
</feature>
<feature type="binding site" evidence="4">
    <location>
        <begin position="60"/>
        <end position="62"/>
    </location>
    <ligand>
        <name>substrate</name>
    </ligand>
</feature>
<sequence>MAPGASLKHIACIMDGNGRWAQNRGLDRTHGHLAARSAFEAIVEGALDEGVEWLTLFAFSTENWSRPEEEVTFLVDFLAERVIGRGMSHMHERGVRLRLLGWEDPRIPADVMDRMREAEELTRENSELQLILAFNYGGRRDLCETVRSLVSRSVAVEEISTETFAQHMALPELPDVDLLLRTGGEHRISNFLLWHCAYAELIFLDVLWPDFRTQHFQHALELYRQRQRRFGTLVPGSAPSPGHPADDGTAWPAATGHPAQPGRATLLGLPTTIASHLGASLLNGLKETARLALLQLSEDAGRTRRPEQWR</sequence>
<comment type="similarity">
    <text evidence="4">Belongs to the UPP synthase family.</text>
</comment>
<evidence type="ECO:0000256" key="5">
    <source>
        <dbReference type="SAM" id="MobiDB-lite"/>
    </source>
</evidence>
<dbReference type="Proteomes" id="UP000035016">
    <property type="component" value="Chromosome Chromosome"/>
</dbReference>
<evidence type="ECO:0000313" key="7">
    <source>
        <dbReference type="Proteomes" id="UP000035016"/>
    </source>
</evidence>
<dbReference type="Gene3D" id="3.40.1180.10">
    <property type="entry name" value="Decaprenyl diphosphate synthase-like"/>
    <property type="match status" value="1"/>
</dbReference>
<reference evidence="6 7" key="1">
    <citation type="submission" date="2015-02" db="EMBL/GenBank/DDBJ databases">
        <authorList>
            <person name="Gomez-Escribano P.J."/>
        </authorList>
    </citation>
    <scope>NUCLEOTIDE SEQUENCE [LARGE SCALE GENOMIC DNA]</scope>
    <source>
        <strain evidence="7">C34 (DSM 42122 / NRRL B-24963)</strain>
    </source>
</reference>
<dbReference type="InterPro" id="IPR036424">
    <property type="entry name" value="UPP_synth-like_sf"/>
</dbReference>
<comment type="cofactor">
    <cofactor evidence="4">
        <name>Mg(2+)</name>
        <dbReference type="ChEBI" id="CHEBI:18420"/>
    </cofactor>
    <text evidence="4">Binds 2 magnesium ions per subunit.</text>
</comment>
<name>A0A0F7VMA0_STRLW</name>
<proteinExistence type="inferred from homology"/>
<feature type="binding site" evidence="4">
    <location>
        <position position="64"/>
    </location>
    <ligand>
        <name>substrate</name>
    </ligand>
</feature>
<feature type="active site" evidence="4">
    <location>
        <position position="15"/>
    </location>
</feature>
<feature type="binding site" evidence="4">
    <location>
        <position position="200"/>
    </location>
    <ligand>
        <name>Mg(2+)</name>
        <dbReference type="ChEBI" id="CHEBI:18420"/>
    </ligand>
</feature>
<dbReference type="CDD" id="cd00475">
    <property type="entry name" value="Cis_IPPS"/>
    <property type="match status" value="1"/>
</dbReference>
<feature type="binding site" evidence="4">
    <location>
        <position position="181"/>
    </location>
    <ligand>
        <name>substrate</name>
    </ligand>
</feature>
<dbReference type="AlphaFoldDB" id="A0A0F7VMA0"/>
<evidence type="ECO:0000256" key="2">
    <source>
        <dbReference type="ARBA" id="ARBA00022723"/>
    </source>
</evidence>
<dbReference type="SUPFAM" id="SSF64005">
    <property type="entry name" value="Undecaprenyl diphosphate synthase"/>
    <property type="match status" value="1"/>
</dbReference>
<feature type="binding site" evidence="4">
    <location>
        <begin position="187"/>
        <end position="189"/>
    </location>
    <ligand>
        <name>substrate</name>
    </ligand>
</feature>
<dbReference type="EMBL" id="LN831790">
    <property type="protein sequence ID" value="CQR60375.1"/>
    <property type="molecule type" value="Genomic_DNA"/>
</dbReference>
<dbReference type="RefSeq" id="WP_063833374.1">
    <property type="nucleotide sequence ID" value="NZ_AZSD01000526.1"/>
</dbReference>
<evidence type="ECO:0000256" key="1">
    <source>
        <dbReference type="ARBA" id="ARBA00022679"/>
    </source>
</evidence>
<dbReference type="HAMAP" id="MF_01139">
    <property type="entry name" value="ISPT"/>
    <property type="match status" value="1"/>
</dbReference>
<dbReference type="GO" id="GO:0000287">
    <property type="term" value="F:magnesium ion binding"/>
    <property type="evidence" value="ECO:0007669"/>
    <property type="project" value="UniProtKB-UniRule"/>
</dbReference>
<keyword evidence="1 4" id="KW-0808">Transferase</keyword>
<dbReference type="PANTHER" id="PTHR10291:SF0">
    <property type="entry name" value="DEHYDRODOLICHYL DIPHOSPHATE SYNTHASE 2"/>
    <property type="match status" value="1"/>
</dbReference>
<dbReference type="InterPro" id="IPR018520">
    <property type="entry name" value="UPP_synth-like_CS"/>
</dbReference>
<dbReference type="KEGG" id="sle:sle_09120"/>
<accession>A0A0F7VMA0</accession>
<feature type="binding site" evidence="4">
    <location>
        <position position="32"/>
    </location>
    <ligand>
        <name>substrate</name>
    </ligand>
</feature>
<evidence type="ECO:0000313" key="6">
    <source>
        <dbReference type="EMBL" id="CQR60375.1"/>
    </source>
</evidence>
<dbReference type="EC" id="2.5.1.-" evidence="4"/>
<keyword evidence="2 4" id="KW-0479">Metal-binding</keyword>
<gene>
    <name evidence="6" type="primary">sle_09120</name>
</gene>
<organism evidence="6 7">
    <name type="scientific">Streptomyces leeuwenhoekii</name>
    <dbReference type="NCBI Taxonomy" id="1437453"/>
    <lineage>
        <taxon>Bacteria</taxon>
        <taxon>Bacillati</taxon>
        <taxon>Actinomycetota</taxon>
        <taxon>Actinomycetes</taxon>
        <taxon>Kitasatosporales</taxon>
        <taxon>Streptomycetaceae</taxon>
        <taxon>Streptomyces</taxon>
    </lineage>
</organism>
<keyword evidence="3 4" id="KW-0460">Magnesium</keyword>
<feature type="binding site" evidence="4">
    <location>
        <position position="28"/>
    </location>
    <ligand>
        <name>substrate</name>
    </ligand>
</feature>
<evidence type="ECO:0000256" key="3">
    <source>
        <dbReference type="ARBA" id="ARBA00022842"/>
    </source>
</evidence>
<feature type="binding site" evidence="4">
    <location>
        <position position="15"/>
    </location>
    <ligand>
        <name>Mg(2+)</name>
        <dbReference type="ChEBI" id="CHEBI:18420"/>
    </ligand>
</feature>
<dbReference type="NCBIfam" id="TIGR00055">
    <property type="entry name" value="uppS"/>
    <property type="match status" value="1"/>
</dbReference>
<dbReference type="GO" id="GO:0016094">
    <property type="term" value="P:polyprenol biosynthetic process"/>
    <property type="evidence" value="ECO:0007669"/>
    <property type="project" value="TreeGrafter"/>
</dbReference>
<comment type="function">
    <text evidence="4">Catalyzes the condensation of isopentenyl diphosphate (IPP) with allylic pyrophosphates generating different type of terpenoids.</text>
</comment>
<evidence type="ECO:0000256" key="4">
    <source>
        <dbReference type="HAMAP-Rule" id="MF_01139"/>
    </source>
</evidence>
<feature type="active site" description="Proton acceptor" evidence="4">
    <location>
        <position position="63"/>
    </location>
</feature>
<protein>
    <recommendedName>
        <fullName evidence="4">Isoprenyl transferase</fullName>
        <ecNumber evidence="4">2.5.1.-</ecNumber>
    </recommendedName>
</protein>
<feature type="binding site" evidence="4">
    <location>
        <begin position="16"/>
        <end position="19"/>
    </location>
    <ligand>
        <name>substrate</name>
    </ligand>
</feature>
<comment type="subunit">
    <text evidence="4">Homodimer.</text>
</comment>
<dbReference type="Pfam" id="PF01255">
    <property type="entry name" value="Prenyltransf"/>
    <property type="match status" value="1"/>
</dbReference>
<feature type="region of interest" description="Disordered" evidence="5">
    <location>
        <begin position="233"/>
        <end position="257"/>
    </location>
</feature>
<dbReference type="PANTHER" id="PTHR10291">
    <property type="entry name" value="DEHYDRODOLICHYL DIPHOSPHATE SYNTHASE FAMILY MEMBER"/>
    <property type="match status" value="1"/>
</dbReference>
<dbReference type="PROSITE" id="PS01066">
    <property type="entry name" value="UPP_SYNTHASE"/>
    <property type="match status" value="1"/>
</dbReference>
<dbReference type="GO" id="GO:0045547">
    <property type="term" value="F:ditrans,polycis-polyprenyl diphosphate synthase [(2E,6E)-farnesyl diphosphate specific] activity"/>
    <property type="evidence" value="ECO:0007669"/>
    <property type="project" value="TreeGrafter"/>
</dbReference>